<proteinExistence type="predicted"/>
<dbReference type="GeneID" id="25147178"/>
<dbReference type="Pfam" id="PF08279">
    <property type="entry name" value="HTH_11"/>
    <property type="match status" value="1"/>
</dbReference>
<dbReference type="KEGG" id="hlr:HALLA_00500"/>
<keyword evidence="7" id="KW-1185">Reference proteome</keyword>
<dbReference type="InterPro" id="IPR013196">
    <property type="entry name" value="HTH_11"/>
</dbReference>
<dbReference type="InterPro" id="IPR014757">
    <property type="entry name" value="Tscrpt_reg_IclR_C"/>
</dbReference>
<evidence type="ECO:0000313" key="6">
    <source>
        <dbReference type="EMBL" id="AHG01803.1"/>
    </source>
</evidence>
<geneLocation type="plasmid" evidence="6">
    <name>unnamed</name>
</geneLocation>
<dbReference type="PROSITE" id="PS51078">
    <property type="entry name" value="ICLR_ED"/>
    <property type="match status" value="1"/>
</dbReference>
<dbReference type="InterPro" id="IPR050707">
    <property type="entry name" value="HTH_MetabolicPath_Reg"/>
</dbReference>
<dbReference type="Gene3D" id="1.10.10.10">
    <property type="entry name" value="Winged helix-like DNA-binding domain superfamily/Winged helix DNA-binding domain"/>
    <property type="match status" value="1"/>
</dbReference>
<protein>
    <submittedName>
        <fullName evidence="6">IclR family transcriptional regulator</fullName>
    </submittedName>
</protein>
<sequence>MSNDTQILTTTETSITILEFIQNHGQVRVDDIADFLEVSRGTVYKHISTLMKHGFVVNKGDEYLLGGRLYDLGMHVRTHDKTYRLAGECVVTLANRSNEEADFAIEQNGRLVTLFDWVSGSTKPSSRREYYQYLHTTSIGKAILAKYSDERIRDEIDRWGLPQVTENTITSREELFRELETVRENGYAINNQESRSGKRAIGMAVEHPSGNVIGGFSICGPEYRISDLELHQDLSNVLTEGVEEFKRELETQNLP</sequence>
<dbReference type="eggNOG" id="arCOG02798">
    <property type="taxonomic scope" value="Archaea"/>
</dbReference>
<dbReference type="SUPFAM" id="SSF55781">
    <property type="entry name" value="GAF domain-like"/>
    <property type="match status" value="1"/>
</dbReference>
<evidence type="ECO:0000259" key="5">
    <source>
        <dbReference type="PROSITE" id="PS51078"/>
    </source>
</evidence>
<dbReference type="GO" id="GO:0045892">
    <property type="term" value="P:negative regulation of DNA-templated transcription"/>
    <property type="evidence" value="ECO:0007669"/>
    <property type="project" value="TreeGrafter"/>
</dbReference>
<dbReference type="InterPro" id="IPR036388">
    <property type="entry name" value="WH-like_DNA-bd_sf"/>
</dbReference>
<keyword evidence="1" id="KW-0805">Transcription regulation</keyword>
<dbReference type="Pfam" id="PF01614">
    <property type="entry name" value="IclR_C"/>
    <property type="match status" value="1"/>
</dbReference>
<dbReference type="PROSITE" id="PS51077">
    <property type="entry name" value="HTH_ICLR"/>
    <property type="match status" value="1"/>
</dbReference>
<dbReference type="RefSeq" id="WP_049954671.1">
    <property type="nucleotide sequence ID" value="NZ_CP007057.1"/>
</dbReference>
<dbReference type="SUPFAM" id="SSF46785">
    <property type="entry name" value="Winged helix' DNA-binding domain"/>
    <property type="match status" value="1"/>
</dbReference>
<dbReference type="EMBL" id="CP007057">
    <property type="protein sequence ID" value="AHG01803.1"/>
    <property type="molecule type" value="Genomic_DNA"/>
</dbReference>
<dbReference type="OrthoDB" id="14763at2157"/>
<dbReference type="GO" id="GO:0003677">
    <property type="term" value="F:DNA binding"/>
    <property type="evidence" value="ECO:0007669"/>
    <property type="project" value="UniProtKB-KW"/>
</dbReference>
<dbReference type="PANTHER" id="PTHR30136:SF35">
    <property type="entry name" value="HTH-TYPE TRANSCRIPTIONAL REGULATOR RV1719"/>
    <property type="match status" value="1"/>
</dbReference>
<organism evidence="6 7">
    <name type="scientific">Halostagnicola larsenii XH-48</name>
    <dbReference type="NCBI Taxonomy" id="797299"/>
    <lineage>
        <taxon>Archaea</taxon>
        <taxon>Methanobacteriati</taxon>
        <taxon>Methanobacteriota</taxon>
        <taxon>Stenosarchaea group</taxon>
        <taxon>Halobacteria</taxon>
        <taxon>Halobacteriales</taxon>
        <taxon>Natrialbaceae</taxon>
        <taxon>Halostagnicola</taxon>
    </lineage>
</organism>
<dbReference type="GO" id="GO:0003700">
    <property type="term" value="F:DNA-binding transcription factor activity"/>
    <property type="evidence" value="ECO:0007669"/>
    <property type="project" value="TreeGrafter"/>
</dbReference>
<feature type="domain" description="HTH iclR-type" evidence="4">
    <location>
        <begin position="8"/>
        <end position="74"/>
    </location>
</feature>
<evidence type="ECO:0000256" key="2">
    <source>
        <dbReference type="ARBA" id="ARBA00023125"/>
    </source>
</evidence>
<gene>
    <name evidence="6" type="ORF">HALLA_00500</name>
</gene>
<dbReference type="InterPro" id="IPR029016">
    <property type="entry name" value="GAF-like_dom_sf"/>
</dbReference>
<keyword evidence="6" id="KW-0614">Plasmid</keyword>
<evidence type="ECO:0000259" key="4">
    <source>
        <dbReference type="PROSITE" id="PS51077"/>
    </source>
</evidence>
<keyword evidence="2" id="KW-0238">DNA-binding</keyword>
<keyword evidence="3" id="KW-0804">Transcription</keyword>
<dbReference type="HOGENOM" id="CLU_062618_6_1_2"/>
<dbReference type="Proteomes" id="UP000019024">
    <property type="component" value="Plasmid unnamed2"/>
</dbReference>
<evidence type="ECO:0000313" key="7">
    <source>
        <dbReference type="Proteomes" id="UP000019024"/>
    </source>
</evidence>
<dbReference type="AlphaFoldDB" id="W0JXS4"/>
<reference evidence="6 7" key="1">
    <citation type="submission" date="2014-01" db="EMBL/GenBank/DDBJ databases">
        <authorList>
            <consortium name="DOE Joint Genome Institute"/>
            <person name="Anderson I."/>
            <person name="Huntemann M."/>
            <person name="Han J."/>
            <person name="Chen A."/>
            <person name="Kyrpides N."/>
            <person name="Mavromatis K."/>
            <person name="Markowitz V."/>
            <person name="Palaniappan K."/>
            <person name="Ivanova N."/>
            <person name="Schaumberg A."/>
            <person name="Pati A."/>
            <person name="Liolios K."/>
            <person name="Nordberg H.P."/>
            <person name="Cantor M.N."/>
            <person name="Hua S.X."/>
            <person name="Woyke T."/>
        </authorList>
    </citation>
    <scope>NUCLEOTIDE SEQUENCE [LARGE SCALE GENOMIC DNA]</scope>
    <source>
        <strain evidence="6 7">XH-48</strain>
        <plasmid evidence="7">2</plasmid>
    </source>
</reference>
<dbReference type="PANTHER" id="PTHR30136">
    <property type="entry name" value="HELIX-TURN-HELIX TRANSCRIPTIONAL REGULATOR, ICLR FAMILY"/>
    <property type="match status" value="1"/>
</dbReference>
<evidence type="ECO:0000256" key="1">
    <source>
        <dbReference type="ARBA" id="ARBA00023015"/>
    </source>
</evidence>
<dbReference type="InterPro" id="IPR005471">
    <property type="entry name" value="Tscrpt_reg_IclR_N"/>
</dbReference>
<dbReference type="InterPro" id="IPR036390">
    <property type="entry name" value="WH_DNA-bd_sf"/>
</dbReference>
<evidence type="ECO:0000256" key="3">
    <source>
        <dbReference type="ARBA" id="ARBA00023163"/>
    </source>
</evidence>
<name>W0JXS4_9EURY</name>
<accession>W0JXS4</accession>
<dbReference type="Gene3D" id="3.30.450.40">
    <property type="match status" value="1"/>
</dbReference>
<feature type="domain" description="IclR-ED" evidence="5">
    <location>
        <begin position="68"/>
        <end position="251"/>
    </location>
</feature>